<dbReference type="EMBL" id="CABIKO010000017">
    <property type="protein sequence ID" value="VVA16080.1"/>
    <property type="molecule type" value="Genomic_DNA"/>
</dbReference>
<gene>
    <name evidence="2" type="ORF">ALMOND_2B012357</name>
</gene>
<reference evidence="3" key="1">
    <citation type="journal article" date="2020" name="Plant J.">
        <title>Transposons played a major role in the diversification between the closely related almond and peach genomes: results from the almond genome sequence.</title>
        <authorList>
            <person name="Alioto T."/>
            <person name="Alexiou K.G."/>
            <person name="Bardil A."/>
            <person name="Barteri F."/>
            <person name="Castanera R."/>
            <person name="Cruz F."/>
            <person name="Dhingra A."/>
            <person name="Duval H."/>
            <person name="Fernandez I Marti A."/>
            <person name="Frias L."/>
            <person name="Galan B."/>
            <person name="Garcia J.L."/>
            <person name="Howad W."/>
            <person name="Gomez-Garrido J."/>
            <person name="Gut M."/>
            <person name="Julca I."/>
            <person name="Morata J."/>
            <person name="Puigdomenech P."/>
            <person name="Ribeca P."/>
            <person name="Rubio Cabetas M.J."/>
            <person name="Vlasova A."/>
            <person name="Wirthensohn M."/>
            <person name="Garcia-Mas J."/>
            <person name="Gabaldon T."/>
            <person name="Casacuberta J.M."/>
            <person name="Arus P."/>
        </authorList>
    </citation>
    <scope>NUCLEOTIDE SEQUENCE [LARGE SCALE GENOMIC DNA]</scope>
    <source>
        <strain evidence="3">cv. Texas</strain>
    </source>
</reference>
<accession>A0A5E4ELY4</accession>
<name>A0A5E4ELY4_PRUDU</name>
<dbReference type="Proteomes" id="UP000327085">
    <property type="component" value="Chromosome 1"/>
</dbReference>
<dbReference type="InParanoid" id="A0A5E4ELY4"/>
<feature type="compositionally biased region" description="Basic and acidic residues" evidence="1">
    <location>
        <begin position="1"/>
        <end position="12"/>
    </location>
</feature>
<evidence type="ECO:0000256" key="1">
    <source>
        <dbReference type="SAM" id="MobiDB-lite"/>
    </source>
</evidence>
<feature type="region of interest" description="Disordered" evidence="1">
    <location>
        <begin position="1"/>
        <end position="21"/>
    </location>
</feature>
<sequence>MERAHNRTREWRQSMSSSQRRHYLARRRAIARGKRPIMNNVRDCHTQGGPSNIEERHPEQVQHEGTSSMVASHINNPGEQSTRMRLTHIRQLARSDRPQSPDGLQLISASNEVAEDTLHHHEGQHNHVMHDVQHVRTEDTLHHHEGQHNNVMHDVQHVRAEDTLHHHEGQHNNVMHDVQHVRRAMRNYNCARNYNENMGVVGCQLPTSTTCSKCNARLFRRETFSMCCSGGKIVLPHIQSPPEMLALFSDQTTEGRLFRQNIRVYNNVFSFTSMGVHVDERINFGGRGIYTFRAQGAIYHKIGGLLPNEGTTPRFLQAYIYDFKKVMR</sequence>
<dbReference type="Gramene" id="VVA16080">
    <property type="protein sequence ID" value="VVA16080"/>
    <property type="gene ID" value="Prudul26B012357"/>
</dbReference>
<protein>
    <submittedName>
        <fullName evidence="2">PREDICTED: AT hook</fullName>
    </submittedName>
</protein>
<evidence type="ECO:0000313" key="3">
    <source>
        <dbReference type="Proteomes" id="UP000327085"/>
    </source>
</evidence>
<dbReference type="PANTHER" id="PTHR45786:SF80">
    <property type="entry name" value="HELITRON HELICASE-LIKE DOMAIN-CONTAINING PROTEIN"/>
    <property type="match status" value="1"/>
</dbReference>
<dbReference type="PANTHER" id="PTHR45786">
    <property type="entry name" value="DNA BINDING PROTEIN-LIKE"/>
    <property type="match status" value="1"/>
</dbReference>
<dbReference type="AlphaFoldDB" id="A0A5E4ELY4"/>
<evidence type="ECO:0000313" key="2">
    <source>
        <dbReference type="EMBL" id="VVA16080.1"/>
    </source>
</evidence>
<organism evidence="2 3">
    <name type="scientific">Prunus dulcis</name>
    <name type="common">Almond</name>
    <name type="synonym">Amygdalus dulcis</name>
    <dbReference type="NCBI Taxonomy" id="3755"/>
    <lineage>
        <taxon>Eukaryota</taxon>
        <taxon>Viridiplantae</taxon>
        <taxon>Streptophyta</taxon>
        <taxon>Embryophyta</taxon>
        <taxon>Tracheophyta</taxon>
        <taxon>Spermatophyta</taxon>
        <taxon>Magnoliopsida</taxon>
        <taxon>eudicotyledons</taxon>
        <taxon>Gunneridae</taxon>
        <taxon>Pentapetalae</taxon>
        <taxon>rosids</taxon>
        <taxon>fabids</taxon>
        <taxon>Rosales</taxon>
        <taxon>Rosaceae</taxon>
        <taxon>Amygdaloideae</taxon>
        <taxon>Amygdaleae</taxon>
        <taxon>Prunus</taxon>
    </lineage>
</organism>
<proteinExistence type="predicted"/>